<name>A0ACA9JTU0_9GLOM</name>
<proteinExistence type="predicted"/>
<evidence type="ECO:0000313" key="1">
    <source>
        <dbReference type="EMBL" id="CAG8434355.1"/>
    </source>
</evidence>
<protein>
    <submittedName>
        <fullName evidence="1">7836_t:CDS:1</fullName>
    </submittedName>
</protein>
<keyword evidence="2" id="KW-1185">Reference proteome</keyword>
<sequence length="138" mass="16194">MGCQFCNLKGVSNIDASISHIYFPLKYPTKNSEESYNTKNLPLYNYELYLNKPTIYTQVFSSKLSKQYNPQQVIWIKDSTNLNKPIEELRDWEVKYARLHTDEGYMLGSLMSMTSANSYENAYVMEFDNYEFVDVSMI</sequence>
<organism evidence="1 2">
    <name type="scientific">Scutellospora calospora</name>
    <dbReference type="NCBI Taxonomy" id="85575"/>
    <lineage>
        <taxon>Eukaryota</taxon>
        <taxon>Fungi</taxon>
        <taxon>Fungi incertae sedis</taxon>
        <taxon>Mucoromycota</taxon>
        <taxon>Glomeromycotina</taxon>
        <taxon>Glomeromycetes</taxon>
        <taxon>Diversisporales</taxon>
        <taxon>Gigasporaceae</taxon>
        <taxon>Scutellospora</taxon>
    </lineage>
</organism>
<evidence type="ECO:0000313" key="2">
    <source>
        <dbReference type="Proteomes" id="UP000789860"/>
    </source>
</evidence>
<comment type="caution">
    <text evidence="1">The sequence shown here is derived from an EMBL/GenBank/DDBJ whole genome shotgun (WGS) entry which is preliminary data.</text>
</comment>
<accession>A0ACA9JTU0</accession>
<gene>
    <name evidence="1" type="ORF">SCALOS_LOCUS61</name>
</gene>
<dbReference type="Proteomes" id="UP000789860">
    <property type="component" value="Unassembled WGS sequence"/>
</dbReference>
<dbReference type="EMBL" id="CAJVPM010000018">
    <property type="protein sequence ID" value="CAG8434355.1"/>
    <property type="molecule type" value="Genomic_DNA"/>
</dbReference>
<reference evidence="1" key="1">
    <citation type="submission" date="2021-06" db="EMBL/GenBank/DDBJ databases">
        <authorList>
            <person name="Kallberg Y."/>
            <person name="Tangrot J."/>
            <person name="Rosling A."/>
        </authorList>
    </citation>
    <scope>NUCLEOTIDE SEQUENCE</scope>
    <source>
        <strain evidence="1">AU212A</strain>
    </source>
</reference>